<evidence type="ECO:0000256" key="5">
    <source>
        <dbReference type="ARBA" id="ARBA00012780"/>
    </source>
</evidence>
<evidence type="ECO:0000256" key="11">
    <source>
        <dbReference type="ARBA" id="ARBA00022801"/>
    </source>
</evidence>
<evidence type="ECO:0000256" key="10">
    <source>
        <dbReference type="ARBA" id="ARBA00022729"/>
    </source>
</evidence>
<keyword evidence="7" id="KW-0134">Cell wall</keyword>
<keyword evidence="12" id="KW-0472">Membrane</keyword>
<evidence type="ECO:0000256" key="2">
    <source>
        <dbReference type="ARBA" id="ARBA00004191"/>
    </source>
</evidence>
<evidence type="ECO:0000313" key="23">
    <source>
        <dbReference type="EMBL" id="KAK2067735.1"/>
    </source>
</evidence>
<protein>
    <recommendedName>
        <fullName evidence="6">Probable glucan endo-1,3-beta-glucosidase eglC</fullName>
        <ecNumber evidence="5">3.2.1.39</ecNumber>
    </recommendedName>
    <alternativeName>
        <fullName evidence="19">Endo-1,3-beta-glucanase eglC</fullName>
    </alternativeName>
    <alternativeName>
        <fullName evidence="20">Laminarinase eglC</fullName>
    </alternativeName>
</protein>
<dbReference type="InterPro" id="IPR050732">
    <property type="entry name" value="Beta-glucan_modifiers"/>
</dbReference>
<dbReference type="Gene3D" id="3.20.20.80">
    <property type="entry name" value="Glycosidases"/>
    <property type="match status" value="1"/>
</dbReference>
<organism evidence="23 24">
    <name type="scientific">Phyllachora maydis</name>
    <dbReference type="NCBI Taxonomy" id="1825666"/>
    <lineage>
        <taxon>Eukaryota</taxon>
        <taxon>Fungi</taxon>
        <taxon>Dikarya</taxon>
        <taxon>Ascomycota</taxon>
        <taxon>Pezizomycotina</taxon>
        <taxon>Sordariomycetes</taxon>
        <taxon>Sordariomycetidae</taxon>
        <taxon>Phyllachorales</taxon>
        <taxon>Phyllachoraceae</taxon>
        <taxon>Phyllachora</taxon>
    </lineage>
</organism>
<dbReference type="InterPro" id="IPR017853">
    <property type="entry name" value="GH"/>
</dbReference>
<dbReference type="PANTHER" id="PTHR16631:SF13">
    <property type="entry name" value="GLUCAN ENDO-1,3-BETA-GLUCOSIDASE EGLC-RELATED"/>
    <property type="match status" value="1"/>
</dbReference>
<evidence type="ECO:0000256" key="8">
    <source>
        <dbReference type="ARBA" id="ARBA00022525"/>
    </source>
</evidence>
<feature type="compositionally biased region" description="Low complexity" evidence="21">
    <location>
        <begin position="324"/>
        <end position="348"/>
    </location>
</feature>
<accession>A0AAD9HZB2</accession>
<evidence type="ECO:0000256" key="7">
    <source>
        <dbReference type="ARBA" id="ARBA00022512"/>
    </source>
</evidence>
<evidence type="ECO:0000256" key="6">
    <source>
        <dbReference type="ARBA" id="ARBA00019762"/>
    </source>
</evidence>
<keyword evidence="14" id="KW-0119">Carbohydrate metabolism</keyword>
<feature type="signal peptide" evidence="22">
    <location>
        <begin position="1"/>
        <end position="21"/>
    </location>
</feature>
<dbReference type="GO" id="GO:0071555">
    <property type="term" value="P:cell wall organization"/>
    <property type="evidence" value="ECO:0007669"/>
    <property type="project" value="UniProtKB-KW"/>
</dbReference>
<dbReference type="GO" id="GO:0009986">
    <property type="term" value="C:cell surface"/>
    <property type="evidence" value="ECO:0007669"/>
    <property type="project" value="TreeGrafter"/>
</dbReference>
<name>A0AAD9HZB2_9PEZI</name>
<dbReference type="GO" id="GO:0005576">
    <property type="term" value="C:extracellular region"/>
    <property type="evidence" value="ECO:0007669"/>
    <property type="project" value="TreeGrafter"/>
</dbReference>
<comment type="caution">
    <text evidence="23">The sequence shown here is derived from an EMBL/GenBank/DDBJ whole genome shotgun (WGS) entry which is preliminary data.</text>
</comment>
<comment type="similarity">
    <text evidence="4">Belongs to the glycosyl hydrolase 17 family.</text>
</comment>
<keyword evidence="9" id="KW-0336">GPI-anchor</keyword>
<dbReference type="EC" id="3.2.1.39" evidence="5"/>
<keyword evidence="8" id="KW-0964">Secreted</keyword>
<keyword evidence="11" id="KW-0378">Hydrolase</keyword>
<dbReference type="GO" id="GO:0098552">
    <property type="term" value="C:side of membrane"/>
    <property type="evidence" value="ECO:0007669"/>
    <property type="project" value="UniProtKB-KW"/>
</dbReference>
<feature type="compositionally biased region" description="Low complexity" evidence="21">
    <location>
        <begin position="394"/>
        <end position="405"/>
    </location>
</feature>
<evidence type="ECO:0000256" key="16">
    <source>
        <dbReference type="ARBA" id="ARBA00023316"/>
    </source>
</evidence>
<evidence type="ECO:0000256" key="15">
    <source>
        <dbReference type="ARBA" id="ARBA00023288"/>
    </source>
</evidence>
<dbReference type="GO" id="GO:0005886">
    <property type="term" value="C:plasma membrane"/>
    <property type="evidence" value="ECO:0007669"/>
    <property type="project" value="UniProtKB-SubCell"/>
</dbReference>
<dbReference type="FunFam" id="3.20.20.80:FF:000233">
    <property type="entry name" value="Probable glucan endo-1,3-beta-glucosidase eglC"/>
    <property type="match status" value="1"/>
</dbReference>
<evidence type="ECO:0000256" key="18">
    <source>
        <dbReference type="ARBA" id="ARBA00025152"/>
    </source>
</evidence>
<evidence type="ECO:0000256" key="20">
    <source>
        <dbReference type="ARBA" id="ARBA00032906"/>
    </source>
</evidence>
<keyword evidence="10 22" id="KW-0732">Signal</keyword>
<feature type="chain" id="PRO_5041978300" description="Probable glucan endo-1,3-beta-glucosidase eglC" evidence="22">
    <location>
        <begin position="22"/>
        <end position="435"/>
    </location>
</feature>
<dbReference type="AlphaFoldDB" id="A0AAD9HZB2"/>
<evidence type="ECO:0000256" key="9">
    <source>
        <dbReference type="ARBA" id="ARBA00022622"/>
    </source>
</evidence>
<evidence type="ECO:0000256" key="14">
    <source>
        <dbReference type="ARBA" id="ARBA00023277"/>
    </source>
</evidence>
<feature type="region of interest" description="Disordered" evidence="21">
    <location>
        <begin position="324"/>
        <end position="406"/>
    </location>
</feature>
<dbReference type="GO" id="GO:0000272">
    <property type="term" value="P:polysaccharide catabolic process"/>
    <property type="evidence" value="ECO:0007669"/>
    <property type="project" value="UniProtKB-KW"/>
</dbReference>
<feature type="compositionally biased region" description="Low complexity" evidence="21">
    <location>
        <begin position="357"/>
        <end position="386"/>
    </location>
</feature>
<evidence type="ECO:0000256" key="12">
    <source>
        <dbReference type="ARBA" id="ARBA00023136"/>
    </source>
</evidence>
<keyword evidence="24" id="KW-1185">Reference proteome</keyword>
<evidence type="ECO:0000256" key="4">
    <source>
        <dbReference type="ARBA" id="ARBA00008773"/>
    </source>
</evidence>
<evidence type="ECO:0000256" key="17">
    <source>
        <dbReference type="ARBA" id="ARBA00023326"/>
    </source>
</evidence>
<comment type="function">
    <text evidence="18">Glucanases play a role in cell expansion during growth, in cell-cell fusion during mating, and in spore release during sporulation. This enzyme may be involved in beta-glucan degradation and also function biosynthetically as a transglycosylase.</text>
</comment>
<dbReference type="SUPFAM" id="SSF51445">
    <property type="entry name" value="(Trans)glycosidases"/>
    <property type="match status" value="1"/>
</dbReference>
<keyword evidence="13" id="KW-0325">Glycoprotein</keyword>
<sequence>MKTFTLNCLAALAASVSTVAAVPQGFNYGSTFTDGSAKQQQDFVNEFTTAQNLVGAPGSGFTSARLYTMVQAGTANSPISAIPAAISTKTHLLLGMWASAGDAAFANEMVALESTLSQFGSQLSGLIDGISIGSEDLYRISPTGIENKENPGAGPDVLVGYIKQVRAALANTPLSTVPIGHVDTWTAWVNASNVGVANACDWVGVDAYPYFQNTMANSVENSKNLFDAAYSATQAAVNGKKVWVTETGFPVSGKTSNLAVPGLAAAKTYWDQVGCPLFGTVPTYWYTLQDSAPTTPNPSFGIIGNTLSTTPLFDISCKNVVVSSSSSSSTSPTTSGSASAPATTTGSVILGGGSPGGVPSSQLSLEHSSASQTTASSGASPTAGSGSESGSGGSSSVTGTSTASAKPSTVTGAAEVLHGSLAGALVAGAFAVIAL</sequence>
<dbReference type="PANTHER" id="PTHR16631">
    <property type="entry name" value="GLUCAN 1,3-BETA-GLUCOSIDASE"/>
    <property type="match status" value="1"/>
</dbReference>
<comment type="subcellular location">
    <subcellularLocation>
        <location evidence="3">Cell membrane</location>
        <topology evidence="3">Lipid-anchor</topology>
        <topology evidence="3">GPI-anchor</topology>
    </subcellularLocation>
    <subcellularLocation>
        <location evidence="2">Secreted</location>
        <location evidence="2">Cell wall</location>
    </subcellularLocation>
</comment>
<evidence type="ECO:0000256" key="22">
    <source>
        <dbReference type="SAM" id="SignalP"/>
    </source>
</evidence>
<proteinExistence type="inferred from homology"/>
<reference evidence="23" key="1">
    <citation type="journal article" date="2023" name="Mol. Plant Microbe Interact.">
        <title>Elucidating the Obligate Nature and Biological Capacity of an Invasive Fungal Corn Pathogen.</title>
        <authorList>
            <person name="MacCready J.S."/>
            <person name="Roggenkamp E.M."/>
            <person name="Gdanetz K."/>
            <person name="Chilvers M.I."/>
        </authorList>
    </citation>
    <scope>NUCLEOTIDE SEQUENCE</scope>
    <source>
        <strain evidence="23">PM02</strain>
    </source>
</reference>
<evidence type="ECO:0000313" key="24">
    <source>
        <dbReference type="Proteomes" id="UP001217918"/>
    </source>
</evidence>
<dbReference type="GO" id="GO:0042973">
    <property type="term" value="F:glucan endo-1,3-beta-D-glucosidase activity"/>
    <property type="evidence" value="ECO:0007669"/>
    <property type="project" value="UniProtKB-EC"/>
</dbReference>
<evidence type="ECO:0000256" key="21">
    <source>
        <dbReference type="SAM" id="MobiDB-lite"/>
    </source>
</evidence>
<dbReference type="EMBL" id="JAQQPM010000001">
    <property type="protein sequence ID" value="KAK2067735.1"/>
    <property type="molecule type" value="Genomic_DNA"/>
</dbReference>
<comment type="catalytic activity">
    <reaction evidence="1">
        <text>Hydrolysis of (1-&gt;3)-beta-D-glucosidic linkages in (1-&gt;3)-beta-D-glucans.</text>
        <dbReference type="EC" id="3.2.1.39"/>
    </reaction>
</comment>
<keyword evidence="17" id="KW-0624">Polysaccharide degradation</keyword>
<dbReference type="GO" id="GO:0009277">
    <property type="term" value="C:fungal-type cell wall"/>
    <property type="evidence" value="ECO:0007669"/>
    <property type="project" value="TreeGrafter"/>
</dbReference>
<keyword evidence="16" id="KW-0961">Cell wall biogenesis/degradation</keyword>
<dbReference type="Proteomes" id="UP001217918">
    <property type="component" value="Unassembled WGS sequence"/>
</dbReference>
<keyword evidence="15" id="KW-0449">Lipoprotein</keyword>
<evidence type="ECO:0000256" key="3">
    <source>
        <dbReference type="ARBA" id="ARBA00004609"/>
    </source>
</evidence>
<gene>
    <name evidence="23" type="ORF">P8C59_001448</name>
</gene>
<evidence type="ECO:0000256" key="13">
    <source>
        <dbReference type="ARBA" id="ARBA00023180"/>
    </source>
</evidence>
<evidence type="ECO:0000256" key="1">
    <source>
        <dbReference type="ARBA" id="ARBA00000382"/>
    </source>
</evidence>
<evidence type="ECO:0000256" key="19">
    <source>
        <dbReference type="ARBA" id="ARBA00032134"/>
    </source>
</evidence>